<dbReference type="AlphaFoldDB" id="B3QSS9"/>
<evidence type="ECO:0000313" key="3">
    <source>
        <dbReference type="EMBL" id="ACF14126.1"/>
    </source>
</evidence>
<keyword evidence="4" id="KW-1185">Reference proteome</keyword>
<evidence type="ECO:0000313" key="4">
    <source>
        <dbReference type="Proteomes" id="UP000001208"/>
    </source>
</evidence>
<accession>B3QSS9</accession>
<feature type="transmembrane region" description="Helical" evidence="2">
    <location>
        <begin position="6"/>
        <end position="25"/>
    </location>
</feature>
<dbReference type="EMBL" id="CP001100">
    <property type="protein sequence ID" value="ACF14126.1"/>
    <property type="molecule type" value="Genomic_DNA"/>
</dbReference>
<protein>
    <submittedName>
        <fullName evidence="3">Uncharacterized protein</fullName>
    </submittedName>
</protein>
<reference evidence="3 4" key="1">
    <citation type="submission" date="2008-06" db="EMBL/GenBank/DDBJ databases">
        <title>Complete sequence of Chloroherpeton thalassium ATCC 35110.</title>
        <authorList>
            <consortium name="US DOE Joint Genome Institute"/>
            <person name="Lucas S."/>
            <person name="Copeland A."/>
            <person name="Lapidus A."/>
            <person name="Glavina del Rio T."/>
            <person name="Dalin E."/>
            <person name="Tice H."/>
            <person name="Bruce D."/>
            <person name="Goodwin L."/>
            <person name="Pitluck S."/>
            <person name="Schmutz J."/>
            <person name="Larimer F."/>
            <person name="Land M."/>
            <person name="Hauser L."/>
            <person name="Kyrpides N."/>
            <person name="Mikhailova N."/>
            <person name="Liu Z."/>
            <person name="Li T."/>
            <person name="Zhao F."/>
            <person name="Overmann J."/>
            <person name="Bryant D.A."/>
            <person name="Richardson P."/>
        </authorList>
    </citation>
    <scope>NUCLEOTIDE SEQUENCE [LARGE SCALE GENOMIC DNA]</scope>
    <source>
        <strain evidence="4">ATCC 35110 / GB-78</strain>
    </source>
</reference>
<gene>
    <name evidence="3" type="ordered locus">Ctha_1668</name>
</gene>
<dbReference type="HOGENOM" id="CLU_168108_0_0_10"/>
<organism evidence="3 4">
    <name type="scientific">Chloroherpeton thalassium (strain ATCC 35110 / GB-78)</name>
    <dbReference type="NCBI Taxonomy" id="517418"/>
    <lineage>
        <taxon>Bacteria</taxon>
        <taxon>Pseudomonadati</taxon>
        <taxon>Chlorobiota</taxon>
        <taxon>Chlorobiia</taxon>
        <taxon>Chlorobiales</taxon>
        <taxon>Chloroherpetonaceae</taxon>
        <taxon>Chloroherpeton</taxon>
    </lineage>
</organism>
<keyword evidence="2" id="KW-0472">Membrane</keyword>
<keyword evidence="2" id="KW-0812">Transmembrane</keyword>
<sequence>MHWGFLFAFALPIFFILVFIFYKFVSFKLENENLTIEPLSEMVSDNPVGLSQDELEKMKRNQKEAQKHLEEVISKVPVEMVNGRFVARPDKLKDALATGKKNEHVNGSTSKTDSENN</sequence>
<feature type="region of interest" description="Disordered" evidence="1">
    <location>
        <begin position="96"/>
        <end position="117"/>
    </location>
</feature>
<keyword evidence="2" id="KW-1133">Transmembrane helix</keyword>
<dbReference type="Proteomes" id="UP000001208">
    <property type="component" value="Chromosome"/>
</dbReference>
<name>B3QSS9_CHLT3</name>
<dbReference type="STRING" id="517418.Ctha_1668"/>
<evidence type="ECO:0000256" key="2">
    <source>
        <dbReference type="SAM" id="Phobius"/>
    </source>
</evidence>
<evidence type="ECO:0000256" key="1">
    <source>
        <dbReference type="SAM" id="MobiDB-lite"/>
    </source>
</evidence>
<proteinExistence type="predicted"/>
<dbReference type="RefSeq" id="WP_012500210.1">
    <property type="nucleotide sequence ID" value="NC_011026.1"/>
</dbReference>
<dbReference type="eggNOG" id="ENOG50336U5">
    <property type="taxonomic scope" value="Bacteria"/>
</dbReference>
<dbReference type="KEGG" id="cts:Ctha_1668"/>